<evidence type="ECO:0000256" key="6">
    <source>
        <dbReference type="ARBA" id="ARBA00023239"/>
    </source>
</evidence>
<dbReference type="Gene3D" id="3.40.50.720">
    <property type="entry name" value="NAD(P)-binding Rossmann-like Domain"/>
    <property type="match status" value="1"/>
</dbReference>
<proteinExistence type="inferred from homology"/>
<evidence type="ECO:0000313" key="9">
    <source>
        <dbReference type="EMBL" id="KKS12698.1"/>
    </source>
</evidence>
<evidence type="ECO:0000256" key="7">
    <source>
        <dbReference type="RuleBase" id="RU004473"/>
    </source>
</evidence>
<protein>
    <recommendedName>
        <fullName evidence="4 7">dTDP-glucose 4,6-dehydratase</fullName>
        <ecNumber evidence="4 7">4.2.1.46</ecNumber>
    </recommendedName>
</protein>
<evidence type="ECO:0000256" key="1">
    <source>
        <dbReference type="ARBA" id="ARBA00001539"/>
    </source>
</evidence>
<accession>A0A0G0ZI76</accession>
<evidence type="ECO:0000259" key="8">
    <source>
        <dbReference type="Pfam" id="PF16363"/>
    </source>
</evidence>
<keyword evidence="5" id="KW-0520">NAD</keyword>
<dbReference type="EC" id="4.2.1.46" evidence="4 7"/>
<evidence type="ECO:0000313" key="10">
    <source>
        <dbReference type="Proteomes" id="UP000034753"/>
    </source>
</evidence>
<organism evidence="9 10">
    <name type="scientific">Candidatus Daviesbacteria bacterium GW2011_GWB1_41_5</name>
    <dbReference type="NCBI Taxonomy" id="1618429"/>
    <lineage>
        <taxon>Bacteria</taxon>
        <taxon>Candidatus Daviesiibacteriota</taxon>
    </lineage>
</organism>
<dbReference type="FunFam" id="3.40.50.720:FF:000304">
    <property type="entry name" value="UDP-glucose 4,6-dehydratase"/>
    <property type="match status" value="1"/>
</dbReference>
<feature type="domain" description="NAD(P)-binding" evidence="8">
    <location>
        <begin position="5"/>
        <end position="303"/>
    </location>
</feature>
<evidence type="ECO:0000256" key="4">
    <source>
        <dbReference type="ARBA" id="ARBA00011990"/>
    </source>
</evidence>
<comment type="caution">
    <text evidence="9">The sequence shown here is derived from an EMBL/GenBank/DDBJ whole genome shotgun (WGS) entry which is preliminary data.</text>
</comment>
<dbReference type="CDD" id="cd05246">
    <property type="entry name" value="dTDP_GD_SDR_e"/>
    <property type="match status" value="1"/>
</dbReference>
<evidence type="ECO:0000256" key="5">
    <source>
        <dbReference type="ARBA" id="ARBA00023027"/>
    </source>
</evidence>
<comment type="cofactor">
    <cofactor evidence="2 7">
        <name>NAD(+)</name>
        <dbReference type="ChEBI" id="CHEBI:57540"/>
    </cofactor>
</comment>
<keyword evidence="6 7" id="KW-0456">Lyase</keyword>
<sequence>MARLLVTGGAGFIGANFIDYWLSKYPKDEIVNLDKLTYAGRLKNLLKWQSHPQYSFIKGDITSKADINLAIKNVDIIVHFAAESHVDRSIDDPMPFVKTNVAGTGVLLDAALRHGRKRFHHISTDEVYGELGLKDPPFNEKSRMNPRSPYAASKGASDMLVKSYYTTFGLPVTITNCANNYGPYQDTEKLIPRFITKLLSNEKVPLMSEGENIRSWLAVVDHCQAIDIVIKRGQVGESYCVGGEEKTNLEITLNLLKILKKDRSWIDFVWNRAVNDFRYAIDDKKIRKLGWKPKYSFKHGLENTIDWYKNNEWWWKRTGIKEALNKIWQFK</sequence>
<evidence type="ECO:0000256" key="3">
    <source>
        <dbReference type="ARBA" id="ARBA00008178"/>
    </source>
</evidence>
<dbReference type="InterPro" id="IPR016040">
    <property type="entry name" value="NAD(P)-bd_dom"/>
</dbReference>
<dbReference type="AlphaFoldDB" id="A0A0G0ZI76"/>
<dbReference type="Proteomes" id="UP000034753">
    <property type="component" value="Unassembled WGS sequence"/>
</dbReference>
<dbReference type="GO" id="GO:0008460">
    <property type="term" value="F:dTDP-glucose 4,6-dehydratase activity"/>
    <property type="evidence" value="ECO:0007669"/>
    <property type="project" value="UniProtKB-EC"/>
</dbReference>
<dbReference type="PATRIC" id="fig|1618429.3.peg.859"/>
<comment type="catalytic activity">
    <reaction evidence="1 7">
        <text>dTDP-alpha-D-glucose = dTDP-4-dehydro-6-deoxy-alpha-D-glucose + H2O</text>
        <dbReference type="Rhea" id="RHEA:17221"/>
        <dbReference type="ChEBI" id="CHEBI:15377"/>
        <dbReference type="ChEBI" id="CHEBI:57477"/>
        <dbReference type="ChEBI" id="CHEBI:57649"/>
        <dbReference type="EC" id="4.2.1.46"/>
    </reaction>
</comment>
<dbReference type="SUPFAM" id="SSF51735">
    <property type="entry name" value="NAD(P)-binding Rossmann-fold domains"/>
    <property type="match status" value="1"/>
</dbReference>
<evidence type="ECO:0000256" key="2">
    <source>
        <dbReference type="ARBA" id="ARBA00001911"/>
    </source>
</evidence>
<dbReference type="NCBIfam" id="TIGR01181">
    <property type="entry name" value="dTDP_gluc_dehyt"/>
    <property type="match status" value="1"/>
</dbReference>
<dbReference type="EMBL" id="LCBN01000044">
    <property type="protein sequence ID" value="KKS12698.1"/>
    <property type="molecule type" value="Genomic_DNA"/>
</dbReference>
<dbReference type="InterPro" id="IPR036291">
    <property type="entry name" value="NAD(P)-bd_dom_sf"/>
</dbReference>
<dbReference type="GO" id="GO:0009225">
    <property type="term" value="P:nucleotide-sugar metabolic process"/>
    <property type="evidence" value="ECO:0007669"/>
    <property type="project" value="InterPro"/>
</dbReference>
<dbReference type="Gene3D" id="3.90.25.10">
    <property type="entry name" value="UDP-galactose 4-epimerase, domain 1"/>
    <property type="match status" value="1"/>
</dbReference>
<gene>
    <name evidence="9" type="ORF">UU67_C0044G0005</name>
</gene>
<dbReference type="PANTHER" id="PTHR43000">
    <property type="entry name" value="DTDP-D-GLUCOSE 4,6-DEHYDRATASE-RELATED"/>
    <property type="match status" value="1"/>
</dbReference>
<dbReference type="Pfam" id="PF16363">
    <property type="entry name" value="GDP_Man_Dehyd"/>
    <property type="match status" value="1"/>
</dbReference>
<dbReference type="InterPro" id="IPR005888">
    <property type="entry name" value="dTDP_Gluc_deHydtase"/>
</dbReference>
<name>A0A0G0ZI76_9BACT</name>
<reference evidence="9 10" key="1">
    <citation type="journal article" date="2015" name="Nature">
        <title>rRNA introns, odd ribosomes, and small enigmatic genomes across a large radiation of phyla.</title>
        <authorList>
            <person name="Brown C.T."/>
            <person name="Hug L.A."/>
            <person name="Thomas B.C."/>
            <person name="Sharon I."/>
            <person name="Castelle C.J."/>
            <person name="Singh A."/>
            <person name="Wilkins M.J."/>
            <person name="Williams K.H."/>
            <person name="Banfield J.F."/>
        </authorList>
    </citation>
    <scope>NUCLEOTIDE SEQUENCE [LARGE SCALE GENOMIC DNA]</scope>
</reference>
<comment type="similarity">
    <text evidence="3 7">Belongs to the NAD(P)-dependent epimerase/dehydratase family. dTDP-glucose dehydratase subfamily.</text>
</comment>